<evidence type="ECO:0000313" key="3">
    <source>
        <dbReference type="Proteomes" id="UP000823914"/>
    </source>
</evidence>
<reference evidence="2" key="1">
    <citation type="journal article" date="2021" name="PeerJ">
        <title>Extensive microbial diversity within the chicken gut microbiome revealed by metagenomics and culture.</title>
        <authorList>
            <person name="Gilroy R."/>
            <person name="Ravi A."/>
            <person name="Getino M."/>
            <person name="Pursley I."/>
            <person name="Horton D.L."/>
            <person name="Alikhan N.F."/>
            <person name="Baker D."/>
            <person name="Gharbi K."/>
            <person name="Hall N."/>
            <person name="Watson M."/>
            <person name="Adriaenssens E.M."/>
            <person name="Foster-Nyarko E."/>
            <person name="Jarju S."/>
            <person name="Secka A."/>
            <person name="Antonio M."/>
            <person name="Oren A."/>
            <person name="Chaudhuri R.R."/>
            <person name="La Ragione R."/>
            <person name="Hildebrand F."/>
            <person name="Pallen M.J."/>
        </authorList>
    </citation>
    <scope>NUCLEOTIDE SEQUENCE</scope>
    <source>
        <strain evidence="2">Gambia15-2214</strain>
    </source>
</reference>
<dbReference type="CDD" id="cd12797">
    <property type="entry name" value="M23_peptidase"/>
    <property type="match status" value="1"/>
</dbReference>
<dbReference type="InterPro" id="IPR011055">
    <property type="entry name" value="Dup_hybrid_motif"/>
</dbReference>
<dbReference type="Gene3D" id="2.60.40.10">
    <property type="entry name" value="Immunoglobulins"/>
    <property type="match status" value="1"/>
</dbReference>
<dbReference type="Gene3D" id="2.70.70.10">
    <property type="entry name" value="Glucose Permease (Domain IIA)"/>
    <property type="match status" value="1"/>
</dbReference>
<comment type="caution">
    <text evidence="2">The sequence shown here is derived from an EMBL/GenBank/DDBJ whole genome shotgun (WGS) entry which is preliminary data.</text>
</comment>
<evidence type="ECO:0000259" key="1">
    <source>
        <dbReference type="Pfam" id="PF01551"/>
    </source>
</evidence>
<dbReference type="Proteomes" id="UP000823914">
    <property type="component" value="Unassembled WGS sequence"/>
</dbReference>
<protein>
    <submittedName>
        <fullName evidence="2">M23 family metallopeptidase</fullName>
    </submittedName>
</protein>
<dbReference type="InterPro" id="IPR016047">
    <property type="entry name" value="M23ase_b-sheet_dom"/>
</dbReference>
<dbReference type="InterPro" id="IPR013783">
    <property type="entry name" value="Ig-like_fold"/>
</dbReference>
<dbReference type="EMBL" id="JAHLFV010000041">
    <property type="protein sequence ID" value="MBU3849281.1"/>
    <property type="molecule type" value="Genomic_DNA"/>
</dbReference>
<gene>
    <name evidence="2" type="ORF">IAA16_01805</name>
</gene>
<feature type="domain" description="M23ase beta-sheet core" evidence="1">
    <location>
        <begin position="78"/>
        <end position="147"/>
    </location>
</feature>
<sequence>MKSYTKIFFVCAIILFFVSMVIAFDWPQSVAGTSEINKSFGELQGDIFNTSLIFSKAEDVQSTEAGQLMAILGQNSREMGWAPTTLGNAVILAHENNLLTVYGNLQDIDVDANASFIAKNSVLGTGGNSAWQQGYAGLHFQVVDTEKDMIINPLILLSQIPEEKKISITHITAVNKQGEIFDLYNNMTLPATTYSFYRTIEQNTGSPYITSVAINGAEVEAITYDVLVRKRNVLTVDGKNFYAASEIYPEKDRQFLTTVSLSPGKNTFTLRVKDINGKETTLTYTIYAK</sequence>
<proteinExistence type="predicted"/>
<dbReference type="Pfam" id="PF01551">
    <property type="entry name" value="Peptidase_M23"/>
    <property type="match status" value="1"/>
</dbReference>
<accession>A0A9E2L237</accession>
<evidence type="ECO:0000313" key="2">
    <source>
        <dbReference type="EMBL" id="MBU3849281.1"/>
    </source>
</evidence>
<dbReference type="AlphaFoldDB" id="A0A9E2L237"/>
<name>A0A9E2L237_9SPIR</name>
<reference evidence="2" key="2">
    <citation type="submission" date="2021-04" db="EMBL/GenBank/DDBJ databases">
        <authorList>
            <person name="Gilroy R."/>
        </authorList>
    </citation>
    <scope>NUCLEOTIDE SEQUENCE</scope>
    <source>
        <strain evidence="2">Gambia15-2214</strain>
    </source>
</reference>
<organism evidence="2 3">
    <name type="scientific">Candidatus Treponema excrementipullorum</name>
    <dbReference type="NCBI Taxonomy" id="2838768"/>
    <lineage>
        <taxon>Bacteria</taxon>
        <taxon>Pseudomonadati</taxon>
        <taxon>Spirochaetota</taxon>
        <taxon>Spirochaetia</taxon>
        <taxon>Spirochaetales</taxon>
        <taxon>Treponemataceae</taxon>
        <taxon>Treponema</taxon>
    </lineage>
</organism>
<dbReference type="SUPFAM" id="SSF51261">
    <property type="entry name" value="Duplicated hybrid motif"/>
    <property type="match status" value="1"/>
</dbReference>